<dbReference type="EMBL" id="JACJSI010000091">
    <property type="protein sequence ID" value="MBD2533329.1"/>
    <property type="molecule type" value="Genomic_DNA"/>
</dbReference>
<feature type="signal peptide" evidence="2">
    <location>
        <begin position="1"/>
        <end position="31"/>
    </location>
</feature>
<accession>A0ABR8DVU3</accession>
<evidence type="ECO:0000313" key="3">
    <source>
        <dbReference type="EMBL" id="MBD2533329.1"/>
    </source>
</evidence>
<proteinExistence type="predicted"/>
<dbReference type="InterPro" id="IPR013424">
    <property type="entry name" value="Ice-binding_C"/>
</dbReference>
<gene>
    <name evidence="3" type="ORF">H6G97_28670</name>
</gene>
<evidence type="ECO:0000313" key="4">
    <source>
        <dbReference type="Proteomes" id="UP000623440"/>
    </source>
</evidence>
<sequence>MKHPFFTAAIPSFLAATAVVISSSIFAPANAASMSFTINDFTGADTQVKFTLDDAIAGSGKVQFKVDYLSTSSNTIADIRGVFFNIVDDSLLKGLQVVGKDVTASKFGPAGTVNSVGDSNNNLNGNGKEYNFFDAGVEIGQEGIGQGKGDIQSTTFTLSHNSIALTLAQFSQQSFGVRLMSVGSATKREDSSKLKGQAPYYTPPPPPPQKVPEPTTVAALGLFALGALRVAKKKPLASASITVA</sequence>
<feature type="compositionally biased region" description="Pro residues" evidence="1">
    <location>
        <begin position="201"/>
        <end position="211"/>
    </location>
</feature>
<dbReference type="RefSeq" id="WP_190943906.1">
    <property type="nucleotide sequence ID" value="NZ_JACJSI010000091.1"/>
</dbReference>
<dbReference type="Proteomes" id="UP000623440">
    <property type="component" value="Unassembled WGS sequence"/>
</dbReference>
<name>A0ABR8DVU3_9NOSO</name>
<organism evidence="3 4">
    <name type="scientific">Nostoc flagelliforme FACHB-838</name>
    <dbReference type="NCBI Taxonomy" id="2692904"/>
    <lineage>
        <taxon>Bacteria</taxon>
        <taxon>Bacillati</taxon>
        <taxon>Cyanobacteriota</taxon>
        <taxon>Cyanophyceae</taxon>
        <taxon>Nostocales</taxon>
        <taxon>Nostocaceae</taxon>
        <taxon>Nostoc</taxon>
    </lineage>
</organism>
<reference evidence="3 4" key="1">
    <citation type="journal article" date="2020" name="ISME J.">
        <title>Comparative genomics reveals insights into cyanobacterial evolution and habitat adaptation.</title>
        <authorList>
            <person name="Chen M.Y."/>
            <person name="Teng W.K."/>
            <person name="Zhao L."/>
            <person name="Hu C.X."/>
            <person name="Zhou Y.K."/>
            <person name="Han B.P."/>
            <person name="Song L.R."/>
            <person name="Shu W.S."/>
        </authorList>
    </citation>
    <scope>NUCLEOTIDE SEQUENCE [LARGE SCALE GENOMIC DNA]</scope>
    <source>
        <strain evidence="3 4">FACHB-838</strain>
    </source>
</reference>
<evidence type="ECO:0000256" key="2">
    <source>
        <dbReference type="SAM" id="SignalP"/>
    </source>
</evidence>
<keyword evidence="2" id="KW-0732">Signal</keyword>
<comment type="caution">
    <text evidence="3">The sequence shown here is derived from an EMBL/GenBank/DDBJ whole genome shotgun (WGS) entry which is preliminary data.</text>
</comment>
<keyword evidence="4" id="KW-1185">Reference proteome</keyword>
<feature type="chain" id="PRO_5045085984" evidence="2">
    <location>
        <begin position="32"/>
        <end position="244"/>
    </location>
</feature>
<dbReference type="NCBIfam" id="TIGR02595">
    <property type="entry name" value="PEP_CTERM"/>
    <property type="match status" value="1"/>
</dbReference>
<protein>
    <submittedName>
        <fullName evidence="3">PEP-CTERM sorting domain-containing protein</fullName>
    </submittedName>
</protein>
<evidence type="ECO:0000256" key="1">
    <source>
        <dbReference type="SAM" id="MobiDB-lite"/>
    </source>
</evidence>
<feature type="region of interest" description="Disordered" evidence="1">
    <location>
        <begin position="186"/>
        <end position="213"/>
    </location>
</feature>